<reference evidence="4" key="1">
    <citation type="journal article" date="2023" name="Nat. Commun.">
        <title>Diploid and tetraploid genomes of Acorus and the evolution of monocots.</title>
        <authorList>
            <person name="Ma L."/>
            <person name="Liu K.W."/>
            <person name="Li Z."/>
            <person name="Hsiao Y.Y."/>
            <person name="Qi Y."/>
            <person name="Fu T."/>
            <person name="Tang G.D."/>
            <person name="Zhang D."/>
            <person name="Sun W.H."/>
            <person name="Liu D.K."/>
            <person name="Li Y."/>
            <person name="Chen G.Z."/>
            <person name="Liu X.D."/>
            <person name="Liao X.Y."/>
            <person name="Jiang Y.T."/>
            <person name="Yu X."/>
            <person name="Hao Y."/>
            <person name="Huang J."/>
            <person name="Zhao X.W."/>
            <person name="Ke S."/>
            <person name="Chen Y.Y."/>
            <person name="Wu W.L."/>
            <person name="Hsu J.L."/>
            <person name="Lin Y.F."/>
            <person name="Huang M.D."/>
            <person name="Li C.Y."/>
            <person name="Huang L."/>
            <person name="Wang Z.W."/>
            <person name="Zhao X."/>
            <person name="Zhong W.Y."/>
            <person name="Peng D.H."/>
            <person name="Ahmad S."/>
            <person name="Lan S."/>
            <person name="Zhang J.S."/>
            <person name="Tsai W.C."/>
            <person name="Van de Peer Y."/>
            <person name="Liu Z.J."/>
        </authorList>
    </citation>
    <scope>NUCLEOTIDE SEQUENCE</scope>
    <source>
        <strain evidence="4">CP</strain>
    </source>
</reference>
<dbReference type="SUPFAM" id="SSF48264">
    <property type="entry name" value="Cytochrome P450"/>
    <property type="match status" value="2"/>
</dbReference>
<sequence length="312" mass="35018">MSRPRNTINNGQPTPPTPPPPPPPLRRGRRFHSSILPETQAFEPQKSPPGSLGLPILGEIVSAMNALRLDRAHEWIRERVTSHGPVFKTSFMGTKTVVMTGEDANKFIFTASDETLRSHQSSPIVHVVGKHSLFEYFGAKHKMVRGAMFGFLRPDSLQRYVPRMDSLVHHYLQQLSSPKNHPPGSLGLPILGEIVSAMNALRLDRAHEVIRERVTSHGPVFKTSFMGTKTVVMTGEDANKFIFTTSDETLRSHQSSPIVHVVGKHSLFEYYGAKHKMVRGAMFGFLRPDSLQWYVPRMDSLVHHYLQQDGSS</sequence>
<feature type="region of interest" description="Disordered" evidence="3">
    <location>
        <begin position="1"/>
        <end position="32"/>
    </location>
</feature>
<evidence type="ECO:0000313" key="5">
    <source>
        <dbReference type="Proteomes" id="UP001180020"/>
    </source>
</evidence>
<proteinExistence type="predicted"/>
<keyword evidence="5" id="KW-1185">Reference proteome</keyword>
<keyword evidence="1" id="KW-0479">Metal-binding</keyword>
<dbReference type="GO" id="GO:0004497">
    <property type="term" value="F:monooxygenase activity"/>
    <property type="evidence" value="ECO:0007669"/>
    <property type="project" value="InterPro"/>
</dbReference>
<evidence type="ECO:0000256" key="2">
    <source>
        <dbReference type="ARBA" id="ARBA00023004"/>
    </source>
</evidence>
<dbReference type="GO" id="GO:0020037">
    <property type="term" value="F:heme binding"/>
    <property type="evidence" value="ECO:0007669"/>
    <property type="project" value="InterPro"/>
</dbReference>
<comment type="caution">
    <text evidence="4">The sequence shown here is derived from an EMBL/GenBank/DDBJ whole genome shotgun (WGS) entry which is preliminary data.</text>
</comment>
<gene>
    <name evidence="4" type="primary">CYP725A2</name>
    <name evidence="4" type="ORF">QJS10_CPA06g00182</name>
</gene>
<dbReference type="EMBL" id="JAUJYO010000006">
    <property type="protein sequence ID" value="KAK1315009.1"/>
    <property type="molecule type" value="Genomic_DNA"/>
</dbReference>
<name>A0AAV9EPW0_ACOCL</name>
<keyword evidence="2" id="KW-0408">Iron</keyword>
<dbReference type="InterPro" id="IPR036396">
    <property type="entry name" value="Cyt_P450_sf"/>
</dbReference>
<dbReference type="Proteomes" id="UP001180020">
    <property type="component" value="Unassembled WGS sequence"/>
</dbReference>
<dbReference type="Gene3D" id="1.10.630.10">
    <property type="entry name" value="Cytochrome P450"/>
    <property type="match status" value="2"/>
</dbReference>
<dbReference type="GO" id="GO:0005506">
    <property type="term" value="F:iron ion binding"/>
    <property type="evidence" value="ECO:0007669"/>
    <property type="project" value="InterPro"/>
</dbReference>
<accession>A0AAV9EPW0</accession>
<organism evidence="4 5">
    <name type="scientific">Acorus calamus</name>
    <name type="common">Sweet flag</name>
    <dbReference type="NCBI Taxonomy" id="4465"/>
    <lineage>
        <taxon>Eukaryota</taxon>
        <taxon>Viridiplantae</taxon>
        <taxon>Streptophyta</taxon>
        <taxon>Embryophyta</taxon>
        <taxon>Tracheophyta</taxon>
        <taxon>Spermatophyta</taxon>
        <taxon>Magnoliopsida</taxon>
        <taxon>Liliopsida</taxon>
        <taxon>Acoraceae</taxon>
        <taxon>Acorus</taxon>
    </lineage>
</organism>
<evidence type="ECO:0000256" key="3">
    <source>
        <dbReference type="SAM" id="MobiDB-lite"/>
    </source>
</evidence>
<dbReference type="GO" id="GO:0016125">
    <property type="term" value="P:sterol metabolic process"/>
    <property type="evidence" value="ECO:0007669"/>
    <property type="project" value="TreeGrafter"/>
</dbReference>
<dbReference type="AlphaFoldDB" id="A0AAV9EPW0"/>
<feature type="compositionally biased region" description="Polar residues" evidence="3">
    <location>
        <begin position="1"/>
        <end position="12"/>
    </location>
</feature>
<reference evidence="4" key="2">
    <citation type="submission" date="2023-06" db="EMBL/GenBank/DDBJ databases">
        <authorList>
            <person name="Ma L."/>
            <person name="Liu K.-W."/>
            <person name="Li Z."/>
            <person name="Hsiao Y.-Y."/>
            <person name="Qi Y."/>
            <person name="Fu T."/>
            <person name="Tang G."/>
            <person name="Zhang D."/>
            <person name="Sun W.-H."/>
            <person name="Liu D.-K."/>
            <person name="Li Y."/>
            <person name="Chen G.-Z."/>
            <person name="Liu X.-D."/>
            <person name="Liao X.-Y."/>
            <person name="Jiang Y.-T."/>
            <person name="Yu X."/>
            <person name="Hao Y."/>
            <person name="Huang J."/>
            <person name="Zhao X.-W."/>
            <person name="Ke S."/>
            <person name="Chen Y.-Y."/>
            <person name="Wu W.-L."/>
            <person name="Hsu J.-L."/>
            <person name="Lin Y.-F."/>
            <person name="Huang M.-D."/>
            <person name="Li C.-Y."/>
            <person name="Huang L."/>
            <person name="Wang Z.-W."/>
            <person name="Zhao X."/>
            <person name="Zhong W.-Y."/>
            <person name="Peng D.-H."/>
            <person name="Ahmad S."/>
            <person name="Lan S."/>
            <person name="Zhang J.-S."/>
            <person name="Tsai W.-C."/>
            <person name="Van De Peer Y."/>
            <person name="Liu Z.-J."/>
        </authorList>
    </citation>
    <scope>NUCLEOTIDE SEQUENCE</scope>
    <source>
        <strain evidence="4">CP</strain>
        <tissue evidence="4">Leaves</tissue>
    </source>
</reference>
<protein>
    <submittedName>
        <fullName evidence="4">Taxane 13-alpha-hydroxylase</fullName>
    </submittedName>
</protein>
<feature type="compositionally biased region" description="Pro residues" evidence="3">
    <location>
        <begin position="13"/>
        <end position="25"/>
    </location>
</feature>
<dbReference type="GO" id="GO:0016705">
    <property type="term" value="F:oxidoreductase activity, acting on paired donors, with incorporation or reduction of molecular oxygen"/>
    <property type="evidence" value="ECO:0007669"/>
    <property type="project" value="InterPro"/>
</dbReference>
<evidence type="ECO:0000256" key="1">
    <source>
        <dbReference type="ARBA" id="ARBA00022723"/>
    </source>
</evidence>
<evidence type="ECO:0000313" key="4">
    <source>
        <dbReference type="EMBL" id="KAK1315009.1"/>
    </source>
</evidence>
<dbReference type="PANTHER" id="PTHR24286:SF256">
    <property type="entry name" value="CYTOCHROME P450 FAMILY PROTEIN"/>
    <property type="match status" value="1"/>
</dbReference>
<dbReference type="PANTHER" id="PTHR24286">
    <property type="entry name" value="CYTOCHROME P450 26"/>
    <property type="match status" value="1"/>
</dbReference>